<proteinExistence type="predicted"/>
<comment type="caution">
    <text evidence="1">The sequence shown here is derived from an EMBL/GenBank/DDBJ whole genome shotgun (WGS) entry which is preliminary data.</text>
</comment>
<organism evidence="1 2">
    <name type="scientific">Beauveria bassiana</name>
    <name type="common">White muscardine disease fungus</name>
    <name type="synonym">Tritirachium shiotae</name>
    <dbReference type="NCBI Taxonomy" id="176275"/>
    <lineage>
        <taxon>Eukaryota</taxon>
        <taxon>Fungi</taxon>
        <taxon>Dikarya</taxon>
        <taxon>Ascomycota</taxon>
        <taxon>Pezizomycotina</taxon>
        <taxon>Sordariomycetes</taxon>
        <taxon>Hypocreomycetidae</taxon>
        <taxon>Hypocreales</taxon>
        <taxon>Cordycipitaceae</taxon>
        <taxon>Beauveria</taxon>
    </lineage>
</organism>
<gene>
    <name evidence="1" type="ORF">BM221_003748</name>
</gene>
<protein>
    <submittedName>
        <fullName evidence="1">Uncharacterized protein</fullName>
    </submittedName>
</protein>
<sequence length="67" mass="7797">MKIIQDYMPASLKKLEQSDSEGFVANKSDEKAQLVRREGWVYAKDQLAADYRTAWQSLESKHSYEAR</sequence>
<dbReference type="Proteomes" id="UP000235728">
    <property type="component" value="Unassembled WGS sequence"/>
</dbReference>
<name>A0A2N6NVI7_BEABA</name>
<evidence type="ECO:0000313" key="1">
    <source>
        <dbReference type="EMBL" id="PMB71281.1"/>
    </source>
</evidence>
<evidence type="ECO:0000313" key="2">
    <source>
        <dbReference type="Proteomes" id="UP000235728"/>
    </source>
</evidence>
<dbReference type="AlphaFoldDB" id="A0A2N6NVI7"/>
<accession>A0A2N6NVI7</accession>
<dbReference type="EMBL" id="MRVG01000003">
    <property type="protein sequence ID" value="PMB71281.1"/>
    <property type="molecule type" value="Genomic_DNA"/>
</dbReference>
<reference evidence="1 2" key="1">
    <citation type="journal article" date="2016" name="Appl. Microbiol. Biotechnol.">
        <title>Characterization of T-DNA insertion mutants with decreased virulence in the entomopathogenic fungus Beauveria bassiana JEF-007.</title>
        <authorList>
            <person name="Kim S."/>
            <person name="Lee S.J."/>
            <person name="Nai Y.S."/>
            <person name="Yu J.S."/>
            <person name="Lee M.R."/>
            <person name="Yang Y.T."/>
            <person name="Kim J.S."/>
        </authorList>
    </citation>
    <scope>NUCLEOTIDE SEQUENCE [LARGE SCALE GENOMIC DNA]</scope>
    <source>
        <strain evidence="1 2">JEF-007</strain>
    </source>
</reference>